<keyword evidence="4" id="KW-1185">Reference proteome</keyword>
<evidence type="ECO:0000313" key="4">
    <source>
        <dbReference type="Proteomes" id="UP000815677"/>
    </source>
</evidence>
<name>A0ABQ0L008_MYCCL</name>
<organism evidence="3 4">
    <name type="scientific">Mycena chlorophos</name>
    <name type="common">Agaric fungus</name>
    <name type="synonym">Agaricus chlorophos</name>
    <dbReference type="NCBI Taxonomy" id="658473"/>
    <lineage>
        <taxon>Eukaryota</taxon>
        <taxon>Fungi</taxon>
        <taxon>Dikarya</taxon>
        <taxon>Basidiomycota</taxon>
        <taxon>Agaricomycotina</taxon>
        <taxon>Agaricomycetes</taxon>
        <taxon>Agaricomycetidae</taxon>
        <taxon>Agaricales</taxon>
        <taxon>Marasmiineae</taxon>
        <taxon>Mycenaceae</taxon>
        <taxon>Mycena</taxon>
    </lineage>
</organism>
<evidence type="ECO:0000256" key="2">
    <source>
        <dbReference type="SAM" id="Phobius"/>
    </source>
</evidence>
<protein>
    <submittedName>
        <fullName evidence="3">Uncharacterized protein</fullName>
    </submittedName>
</protein>
<dbReference type="EMBL" id="DF839781">
    <property type="protein sequence ID" value="GAT44494.1"/>
    <property type="molecule type" value="Genomic_DNA"/>
</dbReference>
<accession>A0ABQ0L008</accession>
<feature type="transmembrane region" description="Helical" evidence="2">
    <location>
        <begin position="37"/>
        <end position="57"/>
    </location>
</feature>
<evidence type="ECO:0000313" key="3">
    <source>
        <dbReference type="EMBL" id="GAT44494.1"/>
    </source>
</evidence>
<keyword evidence="2" id="KW-1133">Transmembrane helix</keyword>
<feature type="region of interest" description="Disordered" evidence="1">
    <location>
        <begin position="111"/>
        <end position="131"/>
    </location>
</feature>
<gene>
    <name evidence="3" type="ORF">MCHLO_02112</name>
</gene>
<reference evidence="3" key="1">
    <citation type="submission" date="2014-09" db="EMBL/GenBank/DDBJ databases">
        <title>Genome sequence of the luminous mushroom Mycena chlorophos for searching fungal bioluminescence genes.</title>
        <authorList>
            <person name="Tanaka Y."/>
            <person name="Kasuga D."/>
            <person name="Oba Y."/>
            <person name="Hase S."/>
            <person name="Sato K."/>
            <person name="Oba Y."/>
            <person name="Sakakibara Y."/>
        </authorList>
    </citation>
    <scope>NUCLEOTIDE SEQUENCE</scope>
</reference>
<evidence type="ECO:0000256" key="1">
    <source>
        <dbReference type="SAM" id="MobiDB-lite"/>
    </source>
</evidence>
<dbReference type="Proteomes" id="UP000815677">
    <property type="component" value="Unassembled WGS sequence"/>
</dbReference>
<proteinExistence type="predicted"/>
<keyword evidence="2" id="KW-0812">Transmembrane</keyword>
<keyword evidence="2" id="KW-0472">Membrane</keyword>
<sequence length="131" mass="13967">MTSALLLARPASAFIITDGNGDPYYYGTRLSTGAAIGLSVGLLVLALAITALVWYIYRKRMAQRAAFMRDLEARGVPVPYGYGVAPGPVPMMMPVVPGQVHGVPGMPPQMQTQTQWSVGTSEVGGEKKENL</sequence>